<gene>
    <name evidence="5" type="ORF">AURANDRAFT_7970</name>
</gene>
<evidence type="ECO:0000256" key="2">
    <source>
        <dbReference type="ARBA" id="ARBA00022917"/>
    </source>
</evidence>
<dbReference type="GO" id="GO:0032543">
    <property type="term" value="P:mitochondrial translation"/>
    <property type="evidence" value="ECO:0007669"/>
    <property type="project" value="TreeGrafter"/>
</dbReference>
<keyword evidence="6" id="KW-1185">Reference proteome</keyword>
<dbReference type="EMBL" id="GL833126">
    <property type="protein sequence ID" value="EGB09303.1"/>
    <property type="molecule type" value="Genomic_DNA"/>
</dbReference>
<keyword evidence="1" id="KW-0547">Nucleotide-binding</keyword>
<feature type="non-terminal residue" evidence="5">
    <location>
        <position position="1"/>
    </location>
</feature>
<dbReference type="KEGG" id="aaf:AURANDRAFT_7970"/>
<dbReference type="AlphaFoldDB" id="F0Y6V2"/>
<dbReference type="SUPFAM" id="SSF52540">
    <property type="entry name" value="P-loop containing nucleoside triphosphate hydrolases"/>
    <property type="match status" value="1"/>
</dbReference>
<evidence type="ECO:0000313" key="6">
    <source>
        <dbReference type="Proteomes" id="UP000002729"/>
    </source>
</evidence>
<dbReference type="PROSITE" id="PS00301">
    <property type="entry name" value="G_TR_1"/>
    <property type="match status" value="1"/>
</dbReference>
<dbReference type="InterPro" id="IPR000795">
    <property type="entry name" value="T_Tr_GTP-bd_dom"/>
</dbReference>
<sequence length="90" mass="9541">RVIGVVAHVDAGKTTLSEEMLALSGAITRSGRVDSGSTATDFLAQERARGITISSAAAHLDWRGTRVVLVDTPGHVDFGHDVDRALRVMD</sequence>
<accession>F0Y6V2</accession>
<proteinExistence type="predicted"/>
<dbReference type="InterPro" id="IPR027417">
    <property type="entry name" value="P-loop_NTPase"/>
</dbReference>
<dbReference type="InParanoid" id="F0Y6V2"/>
<dbReference type="PROSITE" id="PS51722">
    <property type="entry name" value="G_TR_2"/>
    <property type="match status" value="1"/>
</dbReference>
<keyword evidence="3" id="KW-0342">GTP-binding</keyword>
<dbReference type="GeneID" id="20229165"/>
<dbReference type="OrthoDB" id="198619at2759"/>
<dbReference type="InterPro" id="IPR031157">
    <property type="entry name" value="G_TR_CS"/>
</dbReference>
<dbReference type="NCBIfam" id="TIGR00231">
    <property type="entry name" value="small_GTP"/>
    <property type="match status" value="1"/>
</dbReference>
<reference evidence="5 6" key="1">
    <citation type="journal article" date="2011" name="Proc. Natl. Acad. Sci. U.S.A.">
        <title>Niche of harmful alga Aureococcus anophagefferens revealed through ecogenomics.</title>
        <authorList>
            <person name="Gobler C.J."/>
            <person name="Berry D.L."/>
            <person name="Dyhrman S.T."/>
            <person name="Wilhelm S.W."/>
            <person name="Salamov A."/>
            <person name="Lobanov A.V."/>
            <person name="Zhang Y."/>
            <person name="Collier J.L."/>
            <person name="Wurch L.L."/>
            <person name="Kustka A.B."/>
            <person name="Dill B.D."/>
            <person name="Shah M."/>
            <person name="VerBerkmoes N.C."/>
            <person name="Kuo A."/>
            <person name="Terry A."/>
            <person name="Pangilinan J."/>
            <person name="Lindquist E.A."/>
            <person name="Lucas S."/>
            <person name="Paulsen I.T."/>
            <person name="Hattenrath-Lehmann T.K."/>
            <person name="Talmage S.C."/>
            <person name="Walker E.A."/>
            <person name="Koch F."/>
            <person name="Burson A.M."/>
            <person name="Marcoval M.A."/>
            <person name="Tang Y.Z."/>
            <person name="Lecleir G.R."/>
            <person name="Coyne K.J."/>
            <person name="Berg G.M."/>
            <person name="Bertrand E.M."/>
            <person name="Saito M.A."/>
            <person name="Gladyshev V.N."/>
            <person name="Grigoriev I.V."/>
        </authorList>
    </citation>
    <scope>NUCLEOTIDE SEQUENCE [LARGE SCALE GENOMIC DNA]</scope>
    <source>
        <strain evidence="6">CCMP 1984</strain>
    </source>
</reference>
<dbReference type="PANTHER" id="PTHR43261:SF1">
    <property type="entry name" value="RIBOSOME-RELEASING FACTOR 2, MITOCHONDRIAL"/>
    <property type="match status" value="1"/>
</dbReference>
<dbReference type="InterPro" id="IPR005225">
    <property type="entry name" value="Small_GTP-bd"/>
</dbReference>
<dbReference type="eggNOG" id="KOG0464">
    <property type="taxonomic scope" value="Eukaryota"/>
</dbReference>
<dbReference type="PANTHER" id="PTHR43261">
    <property type="entry name" value="TRANSLATION ELONGATION FACTOR G-RELATED"/>
    <property type="match status" value="1"/>
</dbReference>
<name>F0Y6V2_AURAN</name>
<evidence type="ECO:0000313" key="5">
    <source>
        <dbReference type="EMBL" id="EGB09303.1"/>
    </source>
</evidence>
<keyword evidence="2" id="KW-0648">Protein biosynthesis</keyword>
<dbReference type="PRINTS" id="PR00315">
    <property type="entry name" value="ELONGATNFCT"/>
</dbReference>
<feature type="non-terminal residue" evidence="5">
    <location>
        <position position="90"/>
    </location>
</feature>
<dbReference type="GO" id="GO:0005739">
    <property type="term" value="C:mitochondrion"/>
    <property type="evidence" value="ECO:0007669"/>
    <property type="project" value="TreeGrafter"/>
</dbReference>
<dbReference type="GO" id="GO:0003924">
    <property type="term" value="F:GTPase activity"/>
    <property type="evidence" value="ECO:0007669"/>
    <property type="project" value="InterPro"/>
</dbReference>
<feature type="domain" description="Tr-type G" evidence="4">
    <location>
        <begin position="1"/>
        <end position="90"/>
    </location>
</feature>
<organism evidence="6">
    <name type="scientific">Aureococcus anophagefferens</name>
    <name type="common">Harmful bloom alga</name>
    <dbReference type="NCBI Taxonomy" id="44056"/>
    <lineage>
        <taxon>Eukaryota</taxon>
        <taxon>Sar</taxon>
        <taxon>Stramenopiles</taxon>
        <taxon>Ochrophyta</taxon>
        <taxon>Pelagophyceae</taxon>
        <taxon>Pelagomonadales</taxon>
        <taxon>Pelagomonadaceae</taxon>
        <taxon>Aureococcus</taxon>
    </lineage>
</organism>
<dbReference type="GO" id="GO:0005525">
    <property type="term" value="F:GTP binding"/>
    <property type="evidence" value="ECO:0007669"/>
    <property type="project" value="UniProtKB-KW"/>
</dbReference>
<dbReference type="Gene3D" id="3.40.50.300">
    <property type="entry name" value="P-loop containing nucleotide triphosphate hydrolases"/>
    <property type="match status" value="2"/>
</dbReference>
<protein>
    <recommendedName>
        <fullName evidence="4">Tr-type G domain-containing protein</fullName>
    </recommendedName>
</protein>
<dbReference type="RefSeq" id="XP_009036002.1">
    <property type="nucleotide sequence ID" value="XM_009037754.1"/>
</dbReference>
<dbReference type="Proteomes" id="UP000002729">
    <property type="component" value="Unassembled WGS sequence"/>
</dbReference>
<evidence type="ECO:0000259" key="4">
    <source>
        <dbReference type="PROSITE" id="PS51722"/>
    </source>
</evidence>
<dbReference type="Pfam" id="PF00009">
    <property type="entry name" value="GTP_EFTU"/>
    <property type="match status" value="1"/>
</dbReference>
<dbReference type="GO" id="GO:0032790">
    <property type="term" value="P:ribosome disassembly"/>
    <property type="evidence" value="ECO:0007669"/>
    <property type="project" value="TreeGrafter"/>
</dbReference>
<evidence type="ECO:0000256" key="3">
    <source>
        <dbReference type="ARBA" id="ARBA00023134"/>
    </source>
</evidence>
<evidence type="ECO:0000256" key="1">
    <source>
        <dbReference type="ARBA" id="ARBA00022741"/>
    </source>
</evidence>